<gene>
    <name evidence="1" type="ORF">JF74_18950</name>
</gene>
<dbReference type="Proteomes" id="UP000033531">
    <property type="component" value="Plasmid pHma8p1"/>
</dbReference>
<accession>A0A0F4L8X0</accession>
<sequence>MLYWYWKDMLILMFFMLKDVIFMSKALIIPKYKISKSLYSKLLTDKTTPTNYIEYDSSIVLKHLSGLNKAGNFNIEKSDILSSRITITPDYGSFVLMVIDKCGTAYFVSYDLNNIASLIDDNEDDVLNLENVDYFSKFMIKNFSSLVGSFQGFGIDNRFNIYIASEYPPTVSNYFSHDRKIIKIAWNSTDPSEWRILDMLDDTILDHEHCTTEFKSIQVISEDHIFLTVSYYSLKIDKHFIRSIVPVCNRVFEVRWCSDPDII</sequence>
<dbReference type="InterPro" id="IPR035280">
    <property type="entry name" value="Helveticin_J"/>
</dbReference>
<dbReference type="EMBL" id="JXLI01000019">
    <property type="protein sequence ID" value="KJY54719.1"/>
    <property type="molecule type" value="Genomic_DNA"/>
</dbReference>
<evidence type="ECO:0000313" key="1">
    <source>
        <dbReference type="EMBL" id="KJY54719.1"/>
    </source>
</evidence>
<evidence type="ECO:0000313" key="2">
    <source>
        <dbReference type="Proteomes" id="UP000033531"/>
    </source>
</evidence>
<keyword evidence="1" id="KW-0614">Plasmid</keyword>
<organism evidence="1 2">
    <name type="scientific">Lactobacillus melliventris</name>
    <dbReference type="NCBI Taxonomy" id="1218507"/>
    <lineage>
        <taxon>Bacteria</taxon>
        <taxon>Bacillati</taxon>
        <taxon>Bacillota</taxon>
        <taxon>Bacilli</taxon>
        <taxon>Lactobacillales</taxon>
        <taxon>Lactobacillaceae</taxon>
        <taxon>Lactobacillus</taxon>
    </lineage>
</organism>
<reference evidence="1" key="1">
    <citation type="submission" date="2015-01" db="EMBL/GenBank/DDBJ databases">
        <title>Comparative genomics of the lactic acid bacteria isolated from the honey bee gut.</title>
        <authorList>
            <person name="Ellegaard K.M."/>
            <person name="Tamarit D."/>
            <person name="Javelind E."/>
            <person name="Olofsson T."/>
            <person name="Andersson S.G."/>
            <person name="Vasquez A."/>
        </authorList>
    </citation>
    <scope>NUCLEOTIDE SEQUENCE [LARGE SCALE GENOMIC DNA]</scope>
    <source>
        <strain evidence="1">Hma8</strain>
        <plasmid evidence="1">pHma8p1</plasmid>
    </source>
</reference>
<proteinExistence type="predicted"/>
<dbReference type="PATRIC" id="fig|1218507.3.peg.41"/>
<dbReference type="GO" id="GO:0042742">
    <property type="term" value="P:defense response to bacterium"/>
    <property type="evidence" value="ECO:0007669"/>
    <property type="project" value="InterPro"/>
</dbReference>
<protein>
    <submittedName>
        <fullName evidence="1">Uncharacterized protein</fullName>
    </submittedName>
</protein>
<dbReference type="HOGENOM" id="CLU_1056855_0_0_9"/>
<comment type="caution">
    <text evidence="1">The sequence shown here is derived from an EMBL/GenBank/DDBJ whole genome shotgun (WGS) entry which is preliminary data.</text>
</comment>
<geneLocation type="plasmid" evidence="1 2">
    <name>pHma8p1</name>
</geneLocation>
<dbReference type="AlphaFoldDB" id="A0A0F4L8X0"/>
<dbReference type="Pfam" id="PF17312">
    <property type="entry name" value="Helveticin_J"/>
    <property type="match status" value="1"/>
</dbReference>
<name>A0A0F4L8X0_9LACO</name>